<name>A0A9J6CB26_POLVA</name>
<evidence type="ECO:0000256" key="1">
    <source>
        <dbReference type="SAM" id="Coils"/>
    </source>
</evidence>
<protein>
    <submittedName>
        <fullName evidence="2">Uncharacterized protein</fullName>
    </submittedName>
</protein>
<feature type="coiled-coil region" evidence="1">
    <location>
        <begin position="46"/>
        <end position="85"/>
    </location>
</feature>
<reference evidence="2" key="1">
    <citation type="submission" date="2021-03" db="EMBL/GenBank/DDBJ databases">
        <title>Chromosome level genome of the anhydrobiotic midge Polypedilum vanderplanki.</title>
        <authorList>
            <person name="Yoshida Y."/>
            <person name="Kikawada T."/>
            <person name="Gusev O."/>
        </authorList>
    </citation>
    <scope>NUCLEOTIDE SEQUENCE</scope>
    <source>
        <strain evidence="2">NIAS01</strain>
        <tissue evidence="2">Whole body or cell culture</tissue>
    </source>
</reference>
<sequence>MDDIKFHRTLNMKIDLNKAKWQINSPQETSLYNALLNEEIGKMLKSNEFNNKVKCLKKRLLNIEIEKAKKALDEANKQMELLDNFDNYNSSSSFSKPFAFESNETQSPTIVDESLESSQSSATVVAEESLKSSQTQAIVVENSDDLSKIKRCLENEEENSQLMDIADELDKIV</sequence>
<dbReference type="EMBL" id="JADBJN010000002">
    <property type="protein sequence ID" value="KAG5678798.1"/>
    <property type="molecule type" value="Genomic_DNA"/>
</dbReference>
<keyword evidence="1" id="KW-0175">Coiled coil</keyword>
<gene>
    <name evidence="2" type="ORF">PVAND_008433</name>
</gene>
<evidence type="ECO:0000313" key="3">
    <source>
        <dbReference type="Proteomes" id="UP001107558"/>
    </source>
</evidence>
<comment type="caution">
    <text evidence="2">The sequence shown here is derived from an EMBL/GenBank/DDBJ whole genome shotgun (WGS) entry which is preliminary data.</text>
</comment>
<dbReference type="Proteomes" id="UP001107558">
    <property type="component" value="Chromosome 2"/>
</dbReference>
<accession>A0A9J6CB26</accession>
<evidence type="ECO:0000313" key="2">
    <source>
        <dbReference type="EMBL" id="KAG5678798.1"/>
    </source>
</evidence>
<organism evidence="2 3">
    <name type="scientific">Polypedilum vanderplanki</name>
    <name type="common">Sleeping chironomid midge</name>
    <dbReference type="NCBI Taxonomy" id="319348"/>
    <lineage>
        <taxon>Eukaryota</taxon>
        <taxon>Metazoa</taxon>
        <taxon>Ecdysozoa</taxon>
        <taxon>Arthropoda</taxon>
        <taxon>Hexapoda</taxon>
        <taxon>Insecta</taxon>
        <taxon>Pterygota</taxon>
        <taxon>Neoptera</taxon>
        <taxon>Endopterygota</taxon>
        <taxon>Diptera</taxon>
        <taxon>Nematocera</taxon>
        <taxon>Chironomoidea</taxon>
        <taxon>Chironomidae</taxon>
        <taxon>Chironominae</taxon>
        <taxon>Polypedilum</taxon>
        <taxon>Polypedilum</taxon>
    </lineage>
</organism>
<keyword evidence="3" id="KW-1185">Reference proteome</keyword>
<proteinExistence type="predicted"/>
<dbReference type="AlphaFoldDB" id="A0A9J6CB26"/>